<gene>
    <name evidence="3" type="ORF">IQ251_09170</name>
</gene>
<evidence type="ECO:0000256" key="2">
    <source>
        <dbReference type="SAM" id="Phobius"/>
    </source>
</evidence>
<keyword evidence="2" id="KW-0812">Transmembrane</keyword>
<sequence length="214" mass="22725">MPTHRHQLVRLCRVALDRPGWQQLLACAVSVWALAWMAGQLPDRPGEPGALTVLGELAARAGLAGTGWADRIALAWADSGAGPAVFSGLLWAATTERGQLPALLGWVGVMLSSEQLGYRPAVLIALGSMLAFITVLWLAALTGSGFVDRAPALLPRDVLRAGATAAALSAVVPLFAPLLFVTRVARPYVTVGPRRLDPAEPREQFREDSPPPDR</sequence>
<dbReference type="RefSeq" id="WP_193928055.1">
    <property type="nucleotide sequence ID" value="NZ_JADEYC010000014.1"/>
</dbReference>
<dbReference type="EMBL" id="JADEYC010000014">
    <property type="protein sequence ID" value="MBE9374617.1"/>
    <property type="molecule type" value="Genomic_DNA"/>
</dbReference>
<keyword evidence="2" id="KW-0472">Membrane</keyword>
<reference evidence="3" key="1">
    <citation type="submission" date="2020-10" db="EMBL/GenBank/DDBJ databases">
        <title>Diversity and distribution of actinomycetes associated with coral in the coast of Hainan.</title>
        <authorList>
            <person name="Li F."/>
        </authorList>
    </citation>
    <scope>NUCLEOTIDE SEQUENCE</scope>
    <source>
        <strain evidence="3">HNM0983</strain>
    </source>
</reference>
<keyword evidence="2" id="KW-1133">Transmembrane helix</keyword>
<evidence type="ECO:0000313" key="3">
    <source>
        <dbReference type="EMBL" id="MBE9374617.1"/>
    </source>
</evidence>
<dbReference type="AlphaFoldDB" id="A0A929G0A6"/>
<comment type="caution">
    <text evidence="3">The sequence shown here is derived from an EMBL/GenBank/DDBJ whole genome shotgun (WGS) entry which is preliminary data.</text>
</comment>
<name>A0A929G0A6_9PSEU</name>
<dbReference type="Proteomes" id="UP000598360">
    <property type="component" value="Unassembled WGS sequence"/>
</dbReference>
<feature type="transmembrane region" description="Helical" evidence="2">
    <location>
        <begin position="161"/>
        <end position="185"/>
    </location>
</feature>
<evidence type="ECO:0000256" key="1">
    <source>
        <dbReference type="SAM" id="MobiDB-lite"/>
    </source>
</evidence>
<feature type="region of interest" description="Disordered" evidence="1">
    <location>
        <begin position="195"/>
        <end position="214"/>
    </location>
</feature>
<proteinExistence type="predicted"/>
<keyword evidence="4" id="KW-1185">Reference proteome</keyword>
<accession>A0A929G0A6</accession>
<evidence type="ECO:0000313" key="4">
    <source>
        <dbReference type="Proteomes" id="UP000598360"/>
    </source>
</evidence>
<protein>
    <submittedName>
        <fullName evidence="3">Uncharacterized protein</fullName>
    </submittedName>
</protein>
<feature type="transmembrane region" description="Helical" evidence="2">
    <location>
        <begin position="120"/>
        <end position="141"/>
    </location>
</feature>
<organism evidence="3 4">
    <name type="scientific">Saccharopolyspora montiporae</name>
    <dbReference type="NCBI Taxonomy" id="2781240"/>
    <lineage>
        <taxon>Bacteria</taxon>
        <taxon>Bacillati</taxon>
        <taxon>Actinomycetota</taxon>
        <taxon>Actinomycetes</taxon>
        <taxon>Pseudonocardiales</taxon>
        <taxon>Pseudonocardiaceae</taxon>
        <taxon>Saccharopolyspora</taxon>
    </lineage>
</organism>